<proteinExistence type="predicted"/>
<feature type="domain" description="HTH cro/C1-type" evidence="1">
    <location>
        <begin position="7"/>
        <end position="61"/>
    </location>
</feature>
<evidence type="ECO:0000259" key="1">
    <source>
        <dbReference type="PROSITE" id="PS50943"/>
    </source>
</evidence>
<reference evidence="2 3" key="1">
    <citation type="submission" date="2018-12" db="EMBL/GenBank/DDBJ databases">
        <title>Genome sequencing of Prevotella sp. KCOM 3155 (= JS262).</title>
        <authorList>
            <person name="Kook J.-K."/>
            <person name="Park S.-N."/>
            <person name="Lim Y.K."/>
        </authorList>
    </citation>
    <scope>NUCLEOTIDE SEQUENCE [LARGE SCALE GENOMIC DNA]</scope>
    <source>
        <strain evidence="2 3">KCOM 3155</strain>
    </source>
</reference>
<dbReference type="EMBL" id="RYYU01000001">
    <property type="protein sequence ID" value="RUL60095.1"/>
    <property type="molecule type" value="Genomic_DNA"/>
</dbReference>
<comment type="caution">
    <text evidence="2">The sequence shown here is derived from an EMBL/GenBank/DDBJ whole genome shotgun (WGS) entry which is preliminary data.</text>
</comment>
<evidence type="ECO:0000313" key="3">
    <source>
        <dbReference type="Proteomes" id="UP000278983"/>
    </source>
</evidence>
<gene>
    <name evidence="2" type="ORF">EHV08_10310</name>
</gene>
<keyword evidence="3" id="KW-1185">Reference proteome</keyword>
<dbReference type="InterPro" id="IPR001387">
    <property type="entry name" value="Cro/C1-type_HTH"/>
</dbReference>
<dbReference type="Proteomes" id="UP000278983">
    <property type="component" value="Unassembled WGS sequence"/>
</dbReference>
<dbReference type="CDD" id="cd00093">
    <property type="entry name" value="HTH_XRE"/>
    <property type="match status" value="1"/>
</dbReference>
<evidence type="ECO:0000313" key="2">
    <source>
        <dbReference type="EMBL" id="RUL60095.1"/>
    </source>
</evidence>
<dbReference type="PROSITE" id="PS50943">
    <property type="entry name" value="HTH_CROC1"/>
    <property type="match status" value="1"/>
</dbReference>
<dbReference type="AlphaFoldDB" id="A0A3S0WLA9"/>
<accession>A0A3S0WLA9</accession>
<dbReference type="SMART" id="SM00530">
    <property type="entry name" value="HTH_XRE"/>
    <property type="match status" value="1"/>
</dbReference>
<dbReference type="Gene3D" id="1.10.260.40">
    <property type="entry name" value="lambda repressor-like DNA-binding domains"/>
    <property type="match status" value="1"/>
</dbReference>
<dbReference type="InterPro" id="IPR010982">
    <property type="entry name" value="Lambda_DNA-bd_dom_sf"/>
</dbReference>
<dbReference type="OrthoDB" id="4762426at2"/>
<dbReference type="GO" id="GO:0003677">
    <property type="term" value="F:DNA binding"/>
    <property type="evidence" value="ECO:0007669"/>
    <property type="project" value="InterPro"/>
</dbReference>
<dbReference type="SUPFAM" id="SSF47413">
    <property type="entry name" value="lambda repressor-like DNA-binding domains"/>
    <property type="match status" value="1"/>
</dbReference>
<name>A0A3S0WLA9_9BACT</name>
<sequence length="97" mass="11463">MLFGDKIKELREEQGLLQRQLAAFLEIDTPMFSKIERGDRRAKREQVIKLAEYLHQDEKEMLTLWLADKFIDAVEDEQERDLCNDAIIVAQEKIKTL</sequence>
<organism evidence="2 3">
    <name type="scientific">Prevotella koreensis</name>
    <dbReference type="NCBI Taxonomy" id="2490854"/>
    <lineage>
        <taxon>Bacteria</taxon>
        <taxon>Pseudomonadati</taxon>
        <taxon>Bacteroidota</taxon>
        <taxon>Bacteroidia</taxon>
        <taxon>Bacteroidales</taxon>
        <taxon>Prevotellaceae</taxon>
        <taxon>Prevotella</taxon>
    </lineage>
</organism>
<dbReference type="RefSeq" id="WP_074550557.1">
    <property type="nucleotide sequence ID" value="NZ_RYYU01000001.1"/>
</dbReference>
<dbReference type="Pfam" id="PF13560">
    <property type="entry name" value="HTH_31"/>
    <property type="match status" value="1"/>
</dbReference>
<protein>
    <submittedName>
        <fullName evidence="2">XRE family transcriptional regulator</fullName>
    </submittedName>
</protein>